<keyword evidence="3" id="KW-1185">Reference proteome</keyword>
<dbReference type="Proteomes" id="UP000432015">
    <property type="component" value="Unassembled WGS sequence"/>
</dbReference>
<proteinExistence type="predicted"/>
<sequence length="132" mass="14260">MTGPPSPCCGTVRVGLGAGPAAIRRSLRVRGVAATISERLEQKAGRGRRGSRGGRPPAFDPTLYKRRDVVERCIGRLKQGRGIATRYDELVRDCRAAIVLVAAQHMIHRPRRGWSRSRGPGATPSFCANSTA</sequence>
<reference evidence="2 3" key="1">
    <citation type="submission" date="2019-11" db="EMBL/GenBank/DDBJ databases">
        <authorList>
            <person name="Cao P."/>
        </authorList>
    </citation>
    <scope>NUCLEOTIDE SEQUENCE [LARGE SCALE GENOMIC DNA]</scope>
    <source>
        <strain evidence="2 3">NEAU-AAG5</strain>
    </source>
</reference>
<feature type="region of interest" description="Disordered" evidence="1">
    <location>
        <begin position="110"/>
        <end position="132"/>
    </location>
</feature>
<accession>A0A7K1KS94</accession>
<organism evidence="2 3">
    <name type="scientific">Actinomadura litoris</name>
    <dbReference type="NCBI Taxonomy" id="2678616"/>
    <lineage>
        <taxon>Bacteria</taxon>
        <taxon>Bacillati</taxon>
        <taxon>Actinomycetota</taxon>
        <taxon>Actinomycetes</taxon>
        <taxon>Streptosporangiales</taxon>
        <taxon>Thermomonosporaceae</taxon>
        <taxon>Actinomadura</taxon>
    </lineage>
</organism>
<evidence type="ECO:0000313" key="3">
    <source>
        <dbReference type="Proteomes" id="UP000432015"/>
    </source>
</evidence>
<name>A0A7K1KS94_9ACTN</name>
<feature type="region of interest" description="Disordered" evidence="1">
    <location>
        <begin position="39"/>
        <end position="61"/>
    </location>
</feature>
<protein>
    <submittedName>
        <fullName evidence="2">Transposase</fullName>
    </submittedName>
</protein>
<dbReference type="RefSeq" id="WP_156214059.1">
    <property type="nucleotide sequence ID" value="NZ_WOFH01000001.1"/>
</dbReference>
<gene>
    <name evidence="2" type="ORF">GNZ18_00355</name>
</gene>
<evidence type="ECO:0000256" key="1">
    <source>
        <dbReference type="SAM" id="MobiDB-lite"/>
    </source>
</evidence>
<dbReference type="EMBL" id="WOFH01000001">
    <property type="protein sequence ID" value="MUN35058.1"/>
    <property type="molecule type" value="Genomic_DNA"/>
</dbReference>
<dbReference type="AlphaFoldDB" id="A0A7K1KS94"/>
<evidence type="ECO:0000313" key="2">
    <source>
        <dbReference type="EMBL" id="MUN35058.1"/>
    </source>
</evidence>
<comment type="caution">
    <text evidence="2">The sequence shown here is derived from an EMBL/GenBank/DDBJ whole genome shotgun (WGS) entry which is preliminary data.</text>
</comment>